<evidence type="ECO:0000313" key="2">
    <source>
        <dbReference type="Proteomes" id="UP000248044"/>
    </source>
</evidence>
<gene>
    <name evidence="1" type="ORF">DFR85_07685</name>
</gene>
<sequence>MSIARISKDIYKIGLPNFRDNCYLVNLGTYYILIDSTSGEYINDVIRSILEIIVDKNKLSYIILTSCLKNSAGGACEIHRIFGTKIVSHYPDSISIRHGNCNNQTIDSCEVFMELRKNVETIENLYIFNTKTPTLGSIIIRLNNIMFIGNSKISIEDKNIKIVCDNIDCWKI</sequence>
<organism evidence="1 2">
    <name type="scientific">Acidianus brierleyi</name>
    <dbReference type="NCBI Taxonomy" id="41673"/>
    <lineage>
        <taxon>Archaea</taxon>
        <taxon>Thermoproteota</taxon>
        <taxon>Thermoprotei</taxon>
        <taxon>Sulfolobales</taxon>
        <taxon>Sulfolobaceae</taxon>
        <taxon>Acidianus</taxon>
    </lineage>
</organism>
<dbReference type="OrthoDB" id="35660at2157"/>
<dbReference type="Proteomes" id="UP000248044">
    <property type="component" value="Chromosome"/>
</dbReference>
<accession>A0A2U9IEM9</accession>
<dbReference type="GO" id="GO:0016787">
    <property type="term" value="F:hydrolase activity"/>
    <property type="evidence" value="ECO:0007669"/>
    <property type="project" value="UniProtKB-KW"/>
</dbReference>
<dbReference type="AlphaFoldDB" id="A0A2U9IEM9"/>
<keyword evidence="1" id="KW-0378">Hydrolase</keyword>
<dbReference type="EMBL" id="CP029289">
    <property type="protein sequence ID" value="AWR94491.1"/>
    <property type="molecule type" value="Genomic_DNA"/>
</dbReference>
<dbReference type="RefSeq" id="WP_110270372.1">
    <property type="nucleotide sequence ID" value="NZ_CP029289.2"/>
</dbReference>
<dbReference type="GeneID" id="36832027"/>
<keyword evidence="2" id="KW-1185">Reference proteome</keyword>
<dbReference type="Gene3D" id="3.60.15.10">
    <property type="entry name" value="Ribonuclease Z/Hydroxyacylglutathione hydrolase-like"/>
    <property type="match status" value="1"/>
</dbReference>
<dbReference type="InterPro" id="IPR036866">
    <property type="entry name" value="RibonucZ/Hydroxyglut_hydro"/>
</dbReference>
<dbReference type="SUPFAM" id="SSF56281">
    <property type="entry name" value="Metallo-hydrolase/oxidoreductase"/>
    <property type="match status" value="1"/>
</dbReference>
<evidence type="ECO:0000313" key="1">
    <source>
        <dbReference type="EMBL" id="AWR94491.1"/>
    </source>
</evidence>
<name>A0A2U9IEM9_9CREN</name>
<proteinExistence type="predicted"/>
<protein>
    <submittedName>
        <fullName evidence="1">Hydrolase</fullName>
    </submittedName>
</protein>
<reference evidence="1 2" key="1">
    <citation type="submission" date="2018-05" db="EMBL/GenBank/DDBJ databases">
        <title>Complete Genome Sequences of Extremely Thermoacidophilic, Metal-Mobilizing Type-Strain Members of the Archaeal Family Sulfolobaceae: Acidianus brierleyi DSM-1651T, Acidianus sulfidivorans DSM-18786T, Metallosphaera hakonensis DSM-7519T, and Metallosphaera prunae DSM-10039T.</title>
        <authorList>
            <person name="Counts J.A."/>
            <person name="Kelly R.M."/>
        </authorList>
    </citation>
    <scope>NUCLEOTIDE SEQUENCE [LARGE SCALE GENOMIC DNA]</scope>
    <source>
        <strain evidence="1 2">DSM 1651</strain>
    </source>
</reference>
<dbReference type="KEGG" id="abri:DFR85_07685"/>